<reference evidence="4 5" key="1">
    <citation type="submission" date="2020-07" db="EMBL/GenBank/DDBJ databases">
        <title>Genomic Encyclopedia of Type Strains, Phase IV (KMG-IV): sequencing the most valuable type-strain genomes for metagenomic binning, comparative biology and taxonomic classification.</title>
        <authorList>
            <person name="Goeker M."/>
        </authorList>
    </citation>
    <scope>NUCLEOTIDE SEQUENCE [LARGE SCALE GENOMIC DNA]</scope>
    <source>
        <strain evidence="4 5">DSM 25220</strain>
    </source>
</reference>
<evidence type="ECO:0000313" key="5">
    <source>
        <dbReference type="Proteomes" id="UP000580891"/>
    </source>
</evidence>
<dbReference type="EMBL" id="JACDUU010000018">
    <property type="protein sequence ID" value="MBA2873231.1"/>
    <property type="molecule type" value="Genomic_DNA"/>
</dbReference>
<evidence type="ECO:0000256" key="2">
    <source>
        <dbReference type="SAM" id="SignalP"/>
    </source>
</evidence>
<accession>A0A7W0BWB6</accession>
<protein>
    <submittedName>
        <fullName evidence="4">Spore germination protein D</fullName>
    </submittedName>
</protein>
<comment type="caution">
    <text evidence="4">The sequence shown here is derived from an EMBL/GenBank/DDBJ whole genome shotgun (WGS) entry which is preliminary data.</text>
</comment>
<dbReference type="Proteomes" id="UP000580891">
    <property type="component" value="Unassembled WGS sequence"/>
</dbReference>
<dbReference type="NCBIfam" id="NF040801">
    <property type="entry name" value="spore_GerD"/>
    <property type="match status" value="1"/>
</dbReference>
<evidence type="ECO:0000313" key="4">
    <source>
        <dbReference type="EMBL" id="MBA2873231.1"/>
    </source>
</evidence>
<dbReference type="PROSITE" id="PS51257">
    <property type="entry name" value="PROKAR_LIPOPROTEIN"/>
    <property type="match status" value="1"/>
</dbReference>
<proteinExistence type="predicted"/>
<keyword evidence="2" id="KW-0732">Signal</keyword>
<feature type="region of interest" description="Disordered" evidence="1">
    <location>
        <begin position="179"/>
        <end position="209"/>
    </location>
</feature>
<gene>
    <name evidence="4" type="ORF">HNQ85_003575</name>
</gene>
<feature type="compositionally biased region" description="Acidic residues" evidence="1">
    <location>
        <begin position="188"/>
        <end position="200"/>
    </location>
</feature>
<feature type="signal peptide" evidence="2">
    <location>
        <begin position="1"/>
        <end position="20"/>
    </location>
</feature>
<evidence type="ECO:0000259" key="3">
    <source>
        <dbReference type="Pfam" id="PF17898"/>
    </source>
</evidence>
<dbReference type="Pfam" id="PF17898">
    <property type="entry name" value="GerD"/>
    <property type="match status" value="1"/>
</dbReference>
<evidence type="ECO:0000256" key="1">
    <source>
        <dbReference type="SAM" id="MobiDB-lite"/>
    </source>
</evidence>
<sequence length="209" mass="23741">MTKWTSLLLLSYFLILSACAPQETSPPPPDYDQTKKMIVDILKTDEGKKAIKEIMKDEKIKQELIMDQVIVKQTVEQVLTSKKGADFWKKMFEDPKFAESFAKSLKTEQEKMLKTLMKDPEYQAMIIDILKNPEVEKSMITVLKSQEFRTHLQQVMTETFESPLFKAKIQHLLIKAAEDMQGTKKQDEDQEGEGGEEGSEDTGGGQGGS</sequence>
<keyword evidence="5" id="KW-1185">Reference proteome</keyword>
<feature type="chain" id="PRO_5039457476" evidence="2">
    <location>
        <begin position="21"/>
        <end position="209"/>
    </location>
</feature>
<dbReference type="InterPro" id="IPR041262">
    <property type="entry name" value="GerD_central"/>
</dbReference>
<name>A0A7W0BWB6_9BACL</name>
<dbReference type="RefSeq" id="WP_181538950.1">
    <property type="nucleotide sequence ID" value="NZ_JACDUU010000018.1"/>
</dbReference>
<dbReference type="AlphaFoldDB" id="A0A7W0BWB6"/>
<organism evidence="4 5">
    <name type="scientific">[Anoxybacillus] calidus</name>
    <dbReference type="NCBI Taxonomy" id="575178"/>
    <lineage>
        <taxon>Bacteria</taxon>
        <taxon>Bacillati</taxon>
        <taxon>Bacillota</taxon>
        <taxon>Bacilli</taxon>
        <taxon>Bacillales</taxon>
        <taxon>Anoxybacillaceae</taxon>
        <taxon>Paranoxybacillus</taxon>
    </lineage>
</organism>
<feature type="domain" description="Spore germination GerD central core" evidence="3">
    <location>
        <begin position="64"/>
        <end position="177"/>
    </location>
</feature>